<evidence type="ECO:0000313" key="9">
    <source>
        <dbReference type="EMBL" id="OUN53248.1"/>
    </source>
</evidence>
<dbReference type="EMBL" id="QSIF01000005">
    <property type="protein sequence ID" value="RHC75354.1"/>
    <property type="molecule type" value="Genomic_DNA"/>
</dbReference>
<dbReference type="EMBL" id="QSOF01000016">
    <property type="protein sequence ID" value="RGI74998.1"/>
    <property type="molecule type" value="Genomic_DNA"/>
</dbReference>
<dbReference type="Proteomes" id="UP000487221">
    <property type="component" value="Unassembled WGS sequence"/>
</dbReference>
<dbReference type="PANTHER" id="PTHR22916:SF3">
    <property type="entry name" value="UDP-GLCNAC:BETAGAL BETA-1,3-N-ACETYLGLUCOSAMINYLTRANSFERASE-LIKE PROTEIN 1"/>
    <property type="match status" value="1"/>
</dbReference>
<feature type="domain" description="Glycosyltransferase 2-like" evidence="2">
    <location>
        <begin position="6"/>
        <end position="128"/>
    </location>
</feature>
<dbReference type="EMBL" id="NFHS01000008">
    <property type="protein sequence ID" value="OUN53248.1"/>
    <property type="molecule type" value="Genomic_DNA"/>
</dbReference>
<evidence type="ECO:0000313" key="12">
    <source>
        <dbReference type="EMBL" id="RGU40853.1"/>
    </source>
</evidence>
<reference evidence="9" key="3">
    <citation type="journal article" date="2018" name="BMC Genomics">
        <title>Whole genome sequencing and function prediction of 133 gut anaerobes isolated from chicken caecum in pure cultures.</title>
        <authorList>
            <person name="Medvecky M."/>
            <person name="Cejkova D."/>
            <person name="Polansky O."/>
            <person name="Karasova D."/>
            <person name="Kubasova T."/>
            <person name="Cizek A."/>
            <person name="Rychlik I."/>
        </authorList>
    </citation>
    <scope>NUCLEOTIDE SEQUENCE</scope>
    <source>
        <strain evidence="9">An67</strain>
    </source>
</reference>
<evidence type="ECO:0000313" key="14">
    <source>
        <dbReference type="EMBL" id="RHC75354.1"/>
    </source>
</evidence>
<evidence type="ECO:0000313" key="17">
    <source>
        <dbReference type="Proteomes" id="UP000260795"/>
    </source>
</evidence>
<dbReference type="Proteomes" id="UP000196329">
    <property type="component" value="Unassembled WGS sequence"/>
</dbReference>
<reference evidence="8" key="7">
    <citation type="submission" date="2023-10" db="EMBL/GenBank/DDBJ databases">
        <title>Genome of Potential pathogenic bacteria in Crohn's disease.</title>
        <authorList>
            <person name="Rodriguez-Palacios A."/>
        </authorList>
    </citation>
    <scope>NUCLEOTIDE SEQUENCE</scope>
    <source>
        <strain evidence="8">CavFT-hAR50</strain>
    </source>
</reference>
<evidence type="ECO:0000313" key="18">
    <source>
        <dbReference type="Proteomes" id="UP000263754"/>
    </source>
</evidence>
<dbReference type="EMBL" id="QSRK01000021">
    <property type="protein sequence ID" value="RGL11959.1"/>
    <property type="molecule type" value="Genomic_DNA"/>
</dbReference>
<keyword evidence="6" id="KW-0328">Glycosyltransferase</keyword>
<dbReference type="Proteomes" id="UP000095766">
    <property type="component" value="Unassembled WGS sequence"/>
</dbReference>
<dbReference type="Proteomes" id="UP000284022">
    <property type="component" value="Unassembled WGS sequence"/>
</dbReference>
<keyword evidence="3" id="KW-0808">Transferase</keyword>
<proteinExistence type="predicted"/>
<reference evidence="3 15" key="1">
    <citation type="submission" date="2015-09" db="EMBL/GenBank/DDBJ databases">
        <authorList>
            <consortium name="Pathogen Informatics"/>
        </authorList>
    </citation>
    <scope>NUCLEOTIDE SEQUENCE [LARGE SCALE GENOMIC DNA]</scope>
    <source>
        <strain evidence="3 15">2789STDY5834898</strain>
    </source>
</reference>
<evidence type="ECO:0000313" key="23">
    <source>
        <dbReference type="Proteomes" id="UP000487221"/>
    </source>
</evidence>
<keyword evidence="1" id="KW-0812">Transmembrane</keyword>
<evidence type="ECO:0000313" key="10">
    <source>
        <dbReference type="EMBL" id="RGI74998.1"/>
    </source>
</evidence>
<evidence type="ECO:0000313" key="4">
    <source>
        <dbReference type="EMBL" id="KAB4171812.1"/>
    </source>
</evidence>
<evidence type="ECO:0000313" key="7">
    <source>
        <dbReference type="EMBL" id="MDC1793258.1"/>
    </source>
</evidence>
<reference evidence="17 18" key="4">
    <citation type="submission" date="2018-08" db="EMBL/GenBank/DDBJ databases">
        <title>A genome reference for cultivated species of the human gut microbiota.</title>
        <authorList>
            <person name="Zou Y."/>
            <person name="Xue W."/>
            <person name="Luo G."/>
        </authorList>
    </citation>
    <scope>NUCLEOTIDE SEQUENCE [LARGE SCALE GENOMIC DNA]</scope>
    <source>
        <strain evidence="13 21">AF14-42</strain>
        <strain evidence="12 19">AF17-20</strain>
        <strain evidence="14 20">AM34-25</strain>
        <strain evidence="11 17">TF08-13</strain>
        <strain evidence="10 18">TM10-17</strain>
    </source>
</reference>
<keyword evidence="1" id="KW-1133">Transmembrane helix</keyword>
<reference evidence="6 24" key="6">
    <citation type="submission" date="2022-10" db="EMBL/GenBank/DDBJ databases">
        <title>Human gut microbiome strain richness.</title>
        <authorList>
            <person name="Chen-Liaw A."/>
        </authorList>
    </citation>
    <scope>NUCLEOTIDE SEQUENCE [LARGE SCALE GENOMIC DNA]</scope>
    <source>
        <strain evidence="6">A1_m1001262Bd0_191120</strain>
        <strain evidence="7 24">D53st1_B1_D53t1_180928</strain>
    </source>
</reference>
<evidence type="ECO:0000313" key="15">
    <source>
        <dbReference type="Proteomes" id="UP000095766"/>
    </source>
</evidence>
<dbReference type="RefSeq" id="WP_005827468.1">
    <property type="nucleotide sequence ID" value="NZ_BQNO01000001.1"/>
</dbReference>
<dbReference type="Proteomes" id="UP000284514">
    <property type="component" value="Unassembled WGS sequence"/>
</dbReference>
<dbReference type="EMBL" id="QRZC01000025">
    <property type="protein sequence ID" value="RGV39344.1"/>
    <property type="molecule type" value="Genomic_DNA"/>
</dbReference>
<dbReference type="Proteomes" id="UP001215818">
    <property type="component" value="Unassembled WGS sequence"/>
</dbReference>
<evidence type="ECO:0000313" key="20">
    <source>
        <dbReference type="Proteomes" id="UP000284514"/>
    </source>
</evidence>
<evidence type="ECO:0000259" key="2">
    <source>
        <dbReference type="Pfam" id="PF00535"/>
    </source>
</evidence>
<dbReference type="Proteomes" id="UP000260795">
    <property type="component" value="Unassembled WGS sequence"/>
</dbReference>
<dbReference type="EMBL" id="CZAO01000028">
    <property type="protein sequence ID" value="CUQ32600.1"/>
    <property type="molecule type" value="Genomic_DNA"/>
</dbReference>
<reference evidence="16" key="2">
    <citation type="submission" date="2017-04" db="EMBL/GenBank/DDBJ databases">
        <title>Function of individual gut microbiota members based on whole genome sequencing of pure cultures obtained from chicken caecum.</title>
        <authorList>
            <person name="Medvecky M."/>
            <person name="Cejkova D."/>
            <person name="Polansky O."/>
            <person name="Karasova D."/>
            <person name="Kubasova T."/>
            <person name="Cizek A."/>
            <person name="Rychlik I."/>
        </authorList>
    </citation>
    <scope>NUCLEOTIDE SEQUENCE [LARGE SCALE GENOMIC DNA]</scope>
    <source>
        <strain evidence="16">An67</strain>
    </source>
</reference>
<dbReference type="SUPFAM" id="SSF53448">
    <property type="entry name" value="Nucleotide-diphospho-sugar transferases"/>
    <property type="match status" value="1"/>
</dbReference>
<evidence type="ECO:0000313" key="6">
    <source>
        <dbReference type="EMBL" id="MDC1753810.1"/>
    </source>
</evidence>
<evidence type="ECO:0000313" key="22">
    <source>
        <dbReference type="Proteomes" id="UP000433928"/>
    </source>
</evidence>
<dbReference type="PANTHER" id="PTHR22916">
    <property type="entry name" value="GLYCOSYLTRANSFERASE"/>
    <property type="match status" value="1"/>
</dbReference>
<dbReference type="EC" id="2.4.-.-" evidence="6"/>
<dbReference type="InterPro" id="IPR001173">
    <property type="entry name" value="Glyco_trans_2-like"/>
</dbReference>
<sequence length="328" mass="38346">MEKWLSFIVPVYNVEDYLSECVDSLLNQDVPSELYEIILYDDGSTDGSLRIAQKYGADYANIRVFTHLNSGAAETRNEAIEKAVGKYIWFVDSDDFIAPGLLSRFYEKTRESHLDMLIFNNVAFEDGKCRRFVGFDVPESPIKTGIELYQDFYYNPVLTNRLILRDLLIKHRLRYIPGNKAEDCVLNPLCFYHANAVCSLPVDAYYYRMRSQSVSHHVDNQKRIIESLLEGLENHSDYVKEHPAPDFWMRVCVHDIRRVHIWLDTACDNRKEKGEFIGRERLALRSALERLPFRLSIDYAVLCLASLSPLLILDVQRFLRTMKRWIKR</sequence>
<dbReference type="Gene3D" id="3.90.550.10">
    <property type="entry name" value="Spore Coat Polysaccharide Biosynthesis Protein SpsA, Chain A"/>
    <property type="match status" value="1"/>
</dbReference>
<dbReference type="EMBL" id="JAQNQY010000018">
    <property type="protein sequence ID" value="MDC1753810.1"/>
    <property type="molecule type" value="Genomic_DNA"/>
</dbReference>
<dbReference type="Proteomes" id="UP000263754">
    <property type="component" value="Unassembled WGS sequence"/>
</dbReference>
<evidence type="ECO:0000313" key="11">
    <source>
        <dbReference type="EMBL" id="RGL11959.1"/>
    </source>
</evidence>
<evidence type="ECO:0000256" key="1">
    <source>
        <dbReference type="SAM" id="Phobius"/>
    </source>
</evidence>
<name>A0A174RFI5_BACUN</name>
<evidence type="ECO:0000313" key="21">
    <source>
        <dbReference type="Proteomes" id="UP000285343"/>
    </source>
</evidence>
<protein>
    <submittedName>
        <fullName evidence="9">Glycosyl transferase family 2</fullName>
    </submittedName>
    <submittedName>
        <fullName evidence="3 4">Glycosyltransferase</fullName>
        <ecNumber evidence="6">2.4.-.-</ecNumber>
    </submittedName>
</protein>
<accession>A0A174RFI5</accession>
<dbReference type="AlphaFoldDB" id="A0A174RFI5"/>
<dbReference type="EMBL" id="JAQNRK010000002">
    <property type="protein sequence ID" value="MDC1793258.1"/>
    <property type="molecule type" value="Genomic_DNA"/>
</dbReference>
<dbReference type="InterPro" id="IPR029044">
    <property type="entry name" value="Nucleotide-diphossugar_trans"/>
</dbReference>
<dbReference type="EMBL" id="WCTY01000047">
    <property type="protein sequence ID" value="KAB4180204.1"/>
    <property type="molecule type" value="Genomic_DNA"/>
</dbReference>
<gene>
    <name evidence="3" type="primary">kfoC_5</name>
    <name evidence="9" type="ORF">B5G17_14845</name>
    <name evidence="14" type="ORF">DW831_04865</name>
    <name evidence="13" type="ORF">DWW14_16595</name>
    <name evidence="12" type="ORF">DWW83_04360</name>
    <name evidence="11" type="ORF">DXC80_13515</name>
    <name evidence="10" type="ORF">DXD90_12205</name>
    <name evidence="3" type="ORF">ERS852510_03975</name>
    <name evidence="5" type="ORF">GAQ44_20860</name>
    <name evidence="4" type="ORF">GAQ59_05605</name>
    <name evidence="7" type="ORF">POY73_03800</name>
    <name evidence="6" type="ORF">POY80_15320</name>
    <name evidence="8" type="ORF">RVH16_11260</name>
</gene>
<feature type="transmembrane region" description="Helical" evidence="1">
    <location>
        <begin position="299"/>
        <end position="319"/>
    </location>
</feature>
<evidence type="ECO:0000313" key="24">
    <source>
        <dbReference type="Proteomes" id="UP001215818"/>
    </source>
</evidence>
<dbReference type="EMBL" id="JAWDEU010000002">
    <property type="protein sequence ID" value="MDU0245281.1"/>
    <property type="molecule type" value="Genomic_DNA"/>
</dbReference>
<organism evidence="3 15">
    <name type="scientific">Bacteroides uniformis</name>
    <dbReference type="NCBI Taxonomy" id="820"/>
    <lineage>
        <taxon>Bacteria</taxon>
        <taxon>Pseudomonadati</taxon>
        <taxon>Bacteroidota</taxon>
        <taxon>Bacteroidia</taxon>
        <taxon>Bacteroidales</taxon>
        <taxon>Bacteroidaceae</taxon>
        <taxon>Bacteroides</taxon>
    </lineage>
</organism>
<dbReference type="CDD" id="cd00761">
    <property type="entry name" value="Glyco_tranf_GTA_type"/>
    <property type="match status" value="1"/>
</dbReference>
<evidence type="ECO:0000313" key="16">
    <source>
        <dbReference type="Proteomes" id="UP000196329"/>
    </source>
</evidence>
<keyword evidence="1" id="KW-0472">Membrane</keyword>
<evidence type="ECO:0000313" key="5">
    <source>
        <dbReference type="EMBL" id="KAB4180204.1"/>
    </source>
</evidence>
<dbReference type="GeneID" id="99752543"/>
<reference evidence="22 23" key="5">
    <citation type="journal article" date="2019" name="Nat. Med.">
        <title>A library of human gut bacterial isolates paired with longitudinal multiomics data enables mechanistic microbiome research.</title>
        <authorList>
            <person name="Poyet M."/>
            <person name="Groussin M."/>
            <person name="Gibbons S.M."/>
            <person name="Avila-Pacheco J."/>
            <person name="Jiang X."/>
            <person name="Kearney S.M."/>
            <person name="Perrotta A.R."/>
            <person name="Berdy B."/>
            <person name="Zhao S."/>
            <person name="Lieberman T.D."/>
            <person name="Swanson P.K."/>
            <person name="Smith M."/>
            <person name="Roesemann S."/>
            <person name="Alexander J.E."/>
            <person name="Rich S.A."/>
            <person name="Livny J."/>
            <person name="Vlamakis H."/>
            <person name="Clish C."/>
            <person name="Bullock K."/>
            <person name="Deik A."/>
            <person name="Scott J."/>
            <person name="Pierce K.A."/>
            <person name="Xavier R.J."/>
            <person name="Alm E.J."/>
        </authorList>
    </citation>
    <scope>NUCLEOTIDE SEQUENCE [LARGE SCALE GENOMIC DNA]</scope>
    <source>
        <strain evidence="5 23">BIOML-A19</strain>
        <strain evidence="4 22">BIOML-A27</strain>
    </source>
</reference>
<evidence type="ECO:0000313" key="19">
    <source>
        <dbReference type="Proteomes" id="UP000284022"/>
    </source>
</evidence>
<evidence type="ECO:0000313" key="8">
    <source>
        <dbReference type="EMBL" id="MDU0245281.1"/>
    </source>
</evidence>
<dbReference type="Proteomes" id="UP001181247">
    <property type="component" value="Unassembled WGS sequence"/>
</dbReference>
<dbReference type="Proteomes" id="UP000433928">
    <property type="component" value="Unassembled WGS sequence"/>
</dbReference>
<evidence type="ECO:0000313" key="3">
    <source>
        <dbReference type="EMBL" id="CUQ32600.1"/>
    </source>
</evidence>
<dbReference type="GO" id="GO:0016758">
    <property type="term" value="F:hexosyltransferase activity"/>
    <property type="evidence" value="ECO:0007669"/>
    <property type="project" value="UniProtKB-ARBA"/>
</dbReference>
<dbReference type="Proteomes" id="UP001218502">
    <property type="component" value="Unassembled WGS sequence"/>
</dbReference>
<dbReference type="EMBL" id="WCUG01000004">
    <property type="protein sequence ID" value="KAB4171812.1"/>
    <property type="molecule type" value="Genomic_DNA"/>
</dbReference>
<dbReference type="Pfam" id="PF00535">
    <property type="entry name" value="Glycos_transf_2"/>
    <property type="match status" value="1"/>
</dbReference>
<dbReference type="Proteomes" id="UP000285343">
    <property type="component" value="Unassembled WGS sequence"/>
</dbReference>
<dbReference type="EMBL" id="QRXV01000003">
    <property type="protein sequence ID" value="RGU40853.1"/>
    <property type="molecule type" value="Genomic_DNA"/>
</dbReference>
<evidence type="ECO:0000313" key="13">
    <source>
        <dbReference type="EMBL" id="RGV39344.1"/>
    </source>
</evidence>